<dbReference type="Pfam" id="PF11666">
    <property type="entry name" value="DUF2933"/>
    <property type="match status" value="1"/>
</dbReference>
<gene>
    <name evidence="3" type="ORF">GTP91_19310</name>
</gene>
<feature type="transmembrane region" description="Helical" evidence="2">
    <location>
        <begin position="38"/>
        <end position="56"/>
    </location>
</feature>
<evidence type="ECO:0000313" key="3">
    <source>
        <dbReference type="EMBL" id="MYM89312.1"/>
    </source>
</evidence>
<dbReference type="AlphaFoldDB" id="A0A845G774"/>
<name>A0A845G774_9BURK</name>
<keyword evidence="2" id="KW-0812">Transmembrane</keyword>
<evidence type="ECO:0000256" key="1">
    <source>
        <dbReference type="SAM" id="MobiDB-lite"/>
    </source>
</evidence>
<accession>A0A845G774</accession>
<reference evidence="3 4" key="1">
    <citation type="submission" date="2020-01" db="EMBL/GenBank/DDBJ databases">
        <title>Novel species isolated from a subtropical stream in China.</title>
        <authorList>
            <person name="Lu H."/>
        </authorList>
    </citation>
    <scope>NUCLEOTIDE SEQUENCE [LARGE SCALE GENOMIC DNA]</scope>
    <source>
        <strain evidence="3 4">FT82W</strain>
    </source>
</reference>
<proteinExistence type="predicted"/>
<feature type="region of interest" description="Disordered" evidence="1">
    <location>
        <begin position="61"/>
        <end position="86"/>
    </location>
</feature>
<sequence length="86" mass="9466">METHTHNRGAGKTIGRWVFAGFLLVAAYFLITEHRAHLFGALPFLLLAACPLMHFFHHHGHGGNHHHDGGNAAADKQSDTASHQDH</sequence>
<evidence type="ECO:0000256" key="2">
    <source>
        <dbReference type="SAM" id="Phobius"/>
    </source>
</evidence>
<feature type="transmembrane region" description="Helical" evidence="2">
    <location>
        <begin position="14"/>
        <end position="31"/>
    </location>
</feature>
<feature type="compositionally biased region" description="Basic and acidic residues" evidence="1">
    <location>
        <begin position="76"/>
        <end position="86"/>
    </location>
</feature>
<evidence type="ECO:0000313" key="4">
    <source>
        <dbReference type="Proteomes" id="UP000470302"/>
    </source>
</evidence>
<dbReference type="Proteomes" id="UP000470302">
    <property type="component" value="Unassembled WGS sequence"/>
</dbReference>
<organism evidence="3 4">
    <name type="scientific">Duganella vulcania</name>
    <dbReference type="NCBI Taxonomy" id="2692166"/>
    <lineage>
        <taxon>Bacteria</taxon>
        <taxon>Pseudomonadati</taxon>
        <taxon>Pseudomonadota</taxon>
        <taxon>Betaproteobacteria</taxon>
        <taxon>Burkholderiales</taxon>
        <taxon>Oxalobacteraceae</taxon>
        <taxon>Telluria group</taxon>
        <taxon>Duganella</taxon>
    </lineage>
</organism>
<comment type="caution">
    <text evidence="3">The sequence shown here is derived from an EMBL/GenBank/DDBJ whole genome shotgun (WGS) entry which is preliminary data.</text>
</comment>
<dbReference type="InterPro" id="IPR021682">
    <property type="entry name" value="DUF2933"/>
</dbReference>
<keyword evidence="2" id="KW-1133">Transmembrane helix</keyword>
<keyword evidence="2" id="KW-0472">Membrane</keyword>
<dbReference type="EMBL" id="WWCW01000071">
    <property type="protein sequence ID" value="MYM89312.1"/>
    <property type="molecule type" value="Genomic_DNA"/>
</dbReference>
<dbReference type="RefSeq" id="WP_161098256.1">
    <property type="nucleotide sequence ID" value="NZ_WWCW01000071.1"/>
</dbReference>
<protein>
    <submittedName>
        <fullName evidence="3">DUF2933 domain-containing protein</fullName>
    </submittedName>
</protein>